<name>A0AB33ZTX6_LACGS</name>
<dbReference type="EMBL" id="BEXJ01000001">
    <property type="protein sequence ID" value="GBA95519.1"/>
    <property type="molecule type" value="Genomic_DNA"/>
</dbReference>
<sequence length="58" mass="6854">MVQFSAREKGFHNEIEAVIDVDKDNEKLKKYGQKILLKILLEQLELKNGLEKQTRRVQ</sequence>
<proteinExistence type="predicted"/>
<evidence type="ECO:0000313" key="1">
    <source>
        <dbReference type="EMBL" id="GBA95519.1"/>
    </source>
</evidence>
<dbReference type="Proteomes" id="UP000250668">
    <property type="component" value="Unassembled WGS sequence"/>
</dbReference>
<protein>
    <submittedName>
        <fullName evidence="1">Uncharacterized protein</fullName>
    </submittedName>
</protein>
<comment type="caution">
    <text evidence="1">The sequence shown here is derived from an EMBL/GenBank/DDBJ whole genome shotgun (WGS) entry which is preliminary data.</text>
</comment>
<dbReference type="AlphaFoldDB" id="A0AB33ZTX6"/>
<evidence type="ECO:0000313" key="2">
    <source>
        <dbReference type="Proteomes" id="UP000250668"/>
    </source>
</evidence>
<organism evidence="1 2">
    <name type="scientific">Lactobacillus gasseri</name>
    <dbReference type="NCBI Taxonomy" id="1596"/>
    <lineage>
        <taxon>Bacteria</taxon>
        <taxon>Bacillati</taxon>
        <taxon>Bacillota</taxon>
        <taxon>Bacilli</taxon>
        <taxon>Lactobacillales</taxon>
        <taxon>Lactobacillaceae</taxon>
        <taxon>Lactobacillus</taxon>
    </lineage>
</organism>
<gene>
    <name evidence="1" type="ORF">LJCM1025_05270</name>
</gene>
<reference evidence="1 2" key="1">
    <citation type="journal article" date="2018" name="Int. J. Syst. Evol. Microbiol.">
        <title>Lactobacillus paragasseri sp. nov., a sister taxon of Lactobacillus gasseri, based on whole-genome sequence analyses.</title>
        <authorList>
            <person name="Tanizawa Y."/>
            <person name="Tada I."/>
            <person name="Kobayashi H."/>
            <person name="Endo A."/>
            <person name="Maeno S."/>
            <person name="Toyoda A."/>
            <person name="Arita M."/>
            <person name="Nakamura Y."/>
            <person name="Sakamoto M."/>
            <person name="Ohkuma M."/>
            <person name="Tohno M."/>
        </authorList>
    </citation>
    <scope>NUCLEOTIDE SEQUENCE [LARGE SCALE GENOMIC DNA]</scope>
    <source>
        <strain evidence="1 2">JCM 1025</strain>
    </source>
</reference>
<accession>A0AB33ZTX6</accession>
<dbReference type="RefSeq" id="WP_252148190.1">
    <property type="nucleotide sequence ID" value="NZ_BEXJ01000001.1"/>
</dbReference>